<feature type="domain" description="Peptidase S1" evidence="10">
    <location>
        <begin position="56"/>
        <end position="296"/>
    </location>
</feature>
<dbReference type="Pfam" id="PF00089">
    <property type="entry name" value="Trypsin"/>
    <property type="match status" value="1"/>
</dbReference>
<dbReference type="FunFam" id="2.40.10.10:FF:000068">
    <property type="entry name" value="transmembrane protease serine 2"/>
    <property type="match status" value="1"/>
</dbReference>
<comment type="function">
    <text evidence="6">Fibrinolytic activity; shows preferential cleavage of Arg-Gly bonds in all three fibrinogen chains. Contact with the caterpillars causes severe bleeding, due the anticoagulant effect of the protein.</text>
</comment>
<evidence type="ECO:0000313" key="11">
    <source>
        <dbReference type="EMBL" id="CAH2269184.1"/>
    </source>
</evidence>
<dbReference type="PROSITE" id="PS50240">
    <property type="entry name" value="TRYPSIN_DOM"/>
    <property type="match status" value="1"/>
</dbReference>
<dbReference type="SUPFAM" id="SSF50494">
    <property type="entry name" value="Trypsin-like serine proteases"/>
    <property type="match status" value="1"/>
</dbReference>
<dbReference type="PANTHER" id="PTHR24256">
    <property type="entry name" value="TRYPTASE-RELATED"/>
    <property type="match status" value="1"/>
</dbReference>
<dbReference type="PROSITE" id="PS00135">
    <property type="entry name" value="TRYPSIN_SER"/>
    <property type="match status" value="1"/>
</dbReference>
<dbReference type="InterPro" id="IPR009003">
    <property type="entry name" value="Peptidase_S1_PA"/>
</dbReference>
<dbReference type="InterPro" id="IPR001314">
    <property type="entry name" value="Peptidase_S1A"/>
</dbReference>
<keyword evidence="8" id="KW-0645">Protease</keyword>
<dbReference type="CDD" id="cd00190">
    <property type="entry name" value="Tryp_SPc"/>
    <property type="match status" value="1"/>
</dbReference>
<feature type="chain" id="PRO_5035733069" evidence="9">
    <location>
        <begin position="16"/>
        <end position="296"/>
    </location>
</feature>
<dbReference type="GO" id="GO:0006508">
    <property type="term" value="P:proteolysis"/>
    <property type="evidence" value="ECO:0007669"/>
    <property type="project" value="UniProtKB-KW"/>
</dbReference>
<keyword evidence="7" id="KW-1205">Fibrinolytic toxin</keyword>
<keyword evidence="12" id="KW-1185">Reference proteome</keyword>
<proteinExistence type="inferred from homology"/>
<sequence>MRLFALVCLLSAVFASKSNVEVTKNYHTEIGIPLASRIKAAEDEFFAGLGNNANRIVGGWEAPRYAHPYMAGLVITFINTPGTSACGSSLISANRVVTAAHCWASGRLQARQFIVVLGSHFLFTGGTRIPTDHVVMHPEWDVQMASLINDVAVIYLPYPVEFTQAIQPVSLPHNSLWDSFVGQMATAAGFGKTSDSQTGVSVNSFVSQVNVQIISVAQCQRVFGTNHVRHSTICTDGDGGIGICGGDSGGPLVVIRNHEHILVGISSFVAGSGCELGFPSAFARVTSFYNFILQNM</sequence>
<accession>A0A8S4SN60</accession>
<keyword evidence="9" id="KW-0732">Signal</keyword>
<dbReference type="GO" id="GO:0004252">
    <property type="term" value="F:serine-type endopeptidase activity"/>
    <property type="evidence" value="ECO:0007669"/>
    <property type="project" value="InterPro"/>
</dbReference>
<organism evidence="11 12">
    <name type="scientific">Pararge aegeria aegeria</name>
    <dbReference type="NCBI Taxonomy" id="348720"/>
    <lineage>
        <taxon>Eukaryota</taxon>
        <taxon>Metazoa</taxon>
        <taxon>Ecdysozoa</taxon>
        <taxon>Arthropoda</taxon>
        <taxon>Hexapoda</taxon>
        <taxon>Insecta</taxon>
        <taxon>Pterygota</taxon>
        <taxon>Neoptera</taxon>
        <taxon>Endopterygota</taxon>
        <taxon>Lepidoptera</taxon>
        <taxon>Glossata</taxon>
        <taxon>Ditrysia</taxon>
        <taxon>Papilionoidea</taxon>
        <taxon>Nymphalidae</taxon>
        <taxon>Satyrinae</taxon>
        <taxon>Satyrini</taxon>
        <taxon>Parargina</taxon>
        <taxon>Pararge</taxon>
    </lineage>
</organism>
<evidence type="ECO:0000256" key="5">
    <source>
        <dbReference type="ARBA" id="ARBA00024195"/>
    </source>
</evidence>
<dbReference type="InterPro" id="IPR043504">
    <property type="entry name" value="Peptidase_S1_PA_chymotrypsin"/>
</dbReference>
<evidence type="ECO:0000256" key="9">
    <source>
        <dbReference type="SAM" id="SignalP"/>
    </source>
</evidence>
<comment type="caution">
    <text evidence="11">The sequence shown here is derived from an EMBL/GenBank/DDBJ whole genome shotgun (WGS) entry which is preliminary data.</text>
</comment>
<protein>
    <submittedName>
        <fullName evidence="11">Jg1711 protein</fullName>
    </submittedName>
</protein>
<evidence type="ECO:0000256" key="4">
    <source>
        <dbReference type="ARBA" id="ARBA00023240"/>
    </source>
</evidence>
<evidence type="ECO:0000313" key="12">
    <source>
        <dbReference type="Proteomes" id="UP000838756"/>
    </source>
</evidence>
<dbReference type="InterPro" id="IPR033116">
    <property type="entry name" value="TRYPSIN_SER"/>
</dbReference>
<keyword evidence="4" id="KW-1199">Hemostasis impairing toxin</keyword>
<reference evidence="11" key="1">
    <citation type="submission" date="2022-03" db="EMBL/GenBank/DDBJ databases">
        <authorList>
            <person name="Lindestad O."/>
        </authorList>
    </citation>
    <scope>NUCLEOTIDE SEQUENCE</scope>
</reference>
<name>A0A8S4SN60_9NEOP</name>
<dbReference type="Proteomes" id="UP000838756">
    <property type="component" value="Unassembled WGS sequence"/>
</dbReference>
<evidence type="ECO:0000256" key="1">
    <source>
        <dbReference type="ARBA" id="ARBA00004239"/>
    </source>
</evidence>
<keyword evidence="2" id="KW-0800">Toxin</keyword>
<evidence type="ECO:0000259" key="10">
    <source>
        <dbReference type="PROSITE" id="PS50240"/>
    </source>
</evidence>
<dbReference type="PRINTS" id="PR00722">
    <property type="entry name" value="CHYMOTRYPSIN"/>
</dbReference>
<comment type="similarity">
    <text evidence="5">Belongs to the peptidase S1 family. CLIP subfamily.</text>
</comment>
<dbReference type="SMART" id="SM00020">
    <property type="entry name" value="Tryp_SPc"/>
    <property type="match status" value="1"/>
</dbReference>
<evidence type="ECO:0000256" key="3">
    <source>
        <dbReference type="ARBA" id="ARBA00023157"/>
    </source>
</evidence>
<dbReference type="AlphaFoldDB" id="A0A8S4SN60"/>
<dbReference type="EMBL" id="CAKXAJ010026501">
    <property type="protein sequence ID" value="CAH2269184.1"/>
    <property type="molecule type" value="Genomic_DNA"/>
</dbReference>
<dbReference type="InterPro" id="IPR051487">
    <property type="entry name" value="Ser/Thr_Proteases_Immune/Dev"/>
</dbReference>
<dbReference type="InterPro" id="IPR018114">
    <property type="entry name" value="TRYPSIN_HIS"/>
</dbReference>
<dbReference type="GO" id="GO:0090729">
    <property type="term" value="F:toxin activity"/>
    <property type="evidence" value="ECO:0007669"/>
    <property type="project" value="UniProtKB-KW"/>
</dbReference>
<dbReference type="GO" id="GO:0005576">
    <property type="term" value="C:extracellular region"/>
    <property type="evidence" value="ECO:0007669"/>
    <property type="project" value="UniProtKB-SubCell"/>
</dbReference>
<dbReference type="OrthoDB" id="5565075at2759"/>
<dbReference type="PROSITE" id="PS00134">
    <property type="entry name" value="TRYPSIN_HIS"/>
    <property type="match status" value="1"/>
</dbReference>
<evidence type="ECO:0000256" key="7">
    <source>
        <dbReference type="ARBA" id="ARBA00084094"/>
    </source>
</evidence>
<evidence type="ECO:0000256" key="2">
    <source>
        <dbReference type="ARBA" id="ARBA00022656"/>
    </source>
</evidence>
<keyword evidence="8" id="KW-0378">Hydrolase</keyword>
<dbReference type="Gene3D" id="2.40.10.10">
    <property type="entry name" value="Trypsin-like serine proteases"/>
    <property type="match status" value="1"/>
</dbReference>
<keyword evidence="3" id="KW-1015">Disulfide bond</keyword>
<evidence type="ECO:0000256" key="6">
    <source>
        <dbReference type="ARBA" id="ARBA00055534"/>
    </source>
</evidence>
<gene>
    <name evidence="11" type="primary">jg1711</name>
    <name evidence="11" type="ORF">PAEG_LOCUS27460</name>
</gene>
<comment type="subcellular location">
    <subcellularLocation>
        <location evidence="1">Secreted</location>
        <location evidence="1">Extracellular space</location>
    </subcellularLocation>
</comment>
<dbReference type="InterPro" id="IPR001254">
    <property type="entry name" value="Trypsin_dom"/>
</dbReference>
<keyword evidence="8" id="KW-0720">Serine protease</keyword>
<evidence type="ECO:0000256" key="8">
    <source>
        <dbReference type="RuleBase" id="RU363034"/>
    </source>
</evidence>
<feature type="signal peptide" evidence="9">
    <location>
        <begin position="1"/>
        <end position="15"/>
    </location>
</feature>